<accession>A0A4D6H5A1</accession>
<reference evidence="2 3" key="1">
    <citation type="journal article" date="2019" name="Nat. Commun.">
        <title>A new type of DNA phosphorothioation-based antiviral system in archaea.</title>
        <authorList>
            <person name="Xiong L."/>
            <person name="Liu S."/>
            <person name="Chen S."/>
            <person name="Xiao Y."/>
            <person name="Zhu B."/>
            <person name="Gao Y."/>
            <person name="Zhang Y."/>
            <person name="Chen B."/>
            <person name="Luo J."/>
            <person name="Deng Z."/>
            <person name="Chen X."/>
            <person name="Wang L."/>
            <person name="Chen S."/>
        </authorList>
    </citation>
    <scope>NUCLEOTIDE SEQUENCE [LARGE SCALE GENOMIC DNA]</scope>
    <source>
        <strain evidence="2 3">CGMCC 1.10331</strain>
        <plasmid evidence="2 3">unnamed1</plasmid>
    </source>
</reference>
<sequence length="100" mass="10479">MLGIAAVVGGNIRVIRELVEVDLPLLVASAVFLLLATWGSPFGGTKGCRVGALGVYVQFTIREKDRYVGMLVDEMSKKAGETGPRRAPATGDAGRTLGCS</sequence>
<evidence type="ECO:0000313" key="3">
    <source>
        <dbReference type="Proteomes" id="UP000296733"/>
    </source>
</evidence>
<dbReference type="EMBL" id="CP031312">
    <property type="protein sequence ID" value="QCC49000.1"/>
    <property type="molecule type" value="Genomic_DNA"/>
</dbReference>
<evidence type="ECO:0000313" key="2">
    <source>
        <dbReference type="EMBL" id="QCC49000.1"/>
    </source>
</evidence>
<feature type="region of interest" description="Disordered" evidence="1">
    <location>
        <begin position="79"/>
        <end position="100"/>
    </location>
</feature>
<organism evidence="2 3">
    <name type="scientific">Halobellus limi</name>
    <dbReference type="NCBI Taxonomy" id="699433"/>
    <lineage>
        <taxon>Archaea</taxon>
        <taxon>Methanobacteriati</taxon>
        <taxon>Methanobacteriota</taxon>
        <taxon>Stenosarchaea group</taxon>
        <taxon>Halobacteria</taxon>
        <taxon>Halobacteriales</taxon>
        <taxon>Haloferacaceae</taxon>
        <taxon>Halobellus</taxon>
    </lineage>
</organism>
<dbReference type="OrthoDB" id="142185at2157"/>
<dbReference type="Proteomes" id="UP000296733">
    <property type="component" value="Plasmid unnamed1"/>
</dbReference>
<geneLocation type="plasmid" evidence="2">
    <name>unnamed1</name>
</geneLocation>
<protein>
    <submittedName>
        <fullName evidence="2">Uncharacterized protein</fullName>
    </submittedName>
</protein>
<keyword evidence="2" id="KW-0614">Plasmid</keyword>
<gene>
    <name evidence="2" type="ORF">DV707_14645</name>
</gene>
<dbReference type="AlphaFoldDB" id="A0A4D6H5A1"/>
<proteinExistence type="predicted"/>
<dbReference type="KEGG" id="hlm:DV707_14645"/>
<evidence type="ECO:0000256" key="1">
    <source>
        <dbReference type="SAM" id="MobiDB-lite"/>
    </source>
</evidence>
<dbReference type="RefSeq" id="WP_136361894.1">
    <property type="nucleotide sequence ID" value="NZ_CP031312.1"/>
</dbReference>
<dbReference type="GeneID" id="39859357"/>
<name>A0A4D6H5A1_9EURY</name>